<evidence type="ECO:0000313" key="2">
    <source>
        <dbReference type="EMBL" id="CAI5452134.1"/>
    </source>
</evidence>
<name>A0A9P1IW49_9PELO</name>
<dbReference type="OrthoDB" id="5828597at2759"/>
<organism evidence="2 3">
    <name type="scientific">Caenorhabditis angaria</name>
    <dbReference type="NCBI Taxonomy" id="860376"/>
    <lineage>
        <taxon>Eukaryota</taxon>
        <taxon>Metazoa</taxon>
        <taxon>Ecdysozoa</taxon>
        <taxon>Nematoda</taxon>
        <taxon>Chromadorea</taxon>
        <taxon>Rhabditida</taxon>
        <taxon>Rhabditina</taxon>
        <taxon>Rhabditomorpha</taxon>
        <taxon>Rhabditoidea</taxon>
        <taxon>Rhabditidae</taxon>
        <taxon>Peloderinae</taxon>
        <taxon>Caenorhabditis</taxon>
    </lineage>
</organism>
<keyword evidence="3" id="KW-1185">Reference proteome</keyword>
<dbReference type="Proteomes" id="UP001152747">
    <property type="component" value="Unassembled WGS sequence"/>
</dbReference>
<gene>
    <name evidence="2" type="ORF">CAMP_LOCUS14771</name>
</gene>
<feature type="chain" id="PRO_5040159948" description="DUF19 domain-containing protein" evidence="1">
    <location>
        <begin position="20"/>
        <end position="202"/>
    </location>
</feature>
<comment type="caution">
    <text evidence="2">The sequence shown here is derived from an EMBL/GenBank/DDBJ whole genome shotgun (WGS) entry which is preliminary data.</text>
</comment>
<dbReference type="EMBL" id="CANHGI010000005">
    <property type="protein sequence ID" value="CAI5452134.1"/>
    <property type="molecule type" value="Genomic_DNA"/>
</dbReference>
<reference evidence="2" key="1">
    <citation type="submission" date="2022-11" db="EMBL/GenBank/DDBJ databases">
        <authorList>
            <person name="Kikuchi T."/>
        </authorList>
    </citation>
    <scope>NUCLEOTIDE SEQUENCE</scope>
    <source>
        <strain evidence="2">PS1010</strain>
    </source>
</reference>
<sequence>MHWITVFILVVTYLKCVQSGVDNRNVFSKKCITLGVKFYTATELEGIFKCCEDQFYKTPTNATAIQQAAKSCIINNSGNKATTALVLYNNINNCLDPESLDDLSAKLKDPSIALAKPLLKKIVNTVKNCKANTTIPAASRQEVCMQKGYGILKAAITVKYTNTFCTKLVKQNMNKQEWGCAQKYAPQAVNVTGYSCASVVIS</sequence>
<evidence type="ECO:0000256" key="1">
    <source>
        <dbReference type="SAM" id="SignalP"/>
    </source>
</evidence>
<evidence type="ECO:0000313" key="3">
    <source>
        <dbReference type="Proteomes" id="UP001152747"/>
    </source>
</evidence>
<protein>
    <recommendedName>
        <fullName evidence="4">DUF19 domain-containing protein</fullName>
    </recommendedName>
</protein>
<dbReference type="PANTHER" id="PTHR36161">
    <property type="entry name" value="PROTEIN CBG06377-RELATED"/>
    <property type="match status" value="1"/>
</dbReference>
<keyword evidence="1" id="KW-0732">Signal</keyword>
<dbReference type="AlphaFoldDB" id="A0A9P1IW49"/>
<proteinExistence type="predicted"/>
<accession>A0A9P1IW49</accession>
<feature type="signal peptide" evidence="1">
    <location>
        <begin position="1"/>
        <end position="19"/>
    </location>
</feature>
<evidence type="ECO:0008006" key="4">
    <source>
        <dbReference type="Google" id="ProtNLM"/>
    </source>
</evidence>